<evidence type="ECO:0000313" key="4">
    <source>
        <dbReference type="Proteomes" id="UP000077755"/>
    </source>
</evidence>
<dbReference type="Gene3D" id="3.30.530.20">
    <property type="match status" value="1"/>
</dbReference>
<dbReference type="GO" id="GO:0004864">
    <property type="term" value="F:protein phosphatase inhibitor activity"/>
    <property type="evidence" value="ECO:0007669"/>
    <property type="project" value="InterPro"/>
</dbReference>
<sequence length="154" mass="16435">MGVQKHVLEITSSVSAEKMFQGLVIDMYSILAKVAPGAYKHVETIGDGGAGTIKHITLPDGAPITTMTVRTDAIDKKARTLDYSAIGGDILMGFLDKIENHVVVVPNADGGSTTTTTAIYHTKGDAVVPEENIKYADQQNTLLFKVVEAYVIAN</sequence>
<accession>A0AAF0XHW1</accession>
<proteinExistence type="inferred from homology"/>
<evidence type="ECO:0000313" key="3">
    <source>
        <dbReference type="EMBL" id="WOH07319.1"/>
    </source>
</evidence>
<evidence type="ECO:0000259" key="2">
    <source>
        <dbReference type="Pfam" id="PF00407"/>
    </source>
</evidence>
<dbReference type="InterPro" id="IPR050279">
    <property type="entry name" value="Plant_def-hormone_signal"/>
</dbReference>
<dbReference type="AlphaFoldDB" id="A0AAF0XHW1"/>
<dbReference type="KEGG" id="dcr:108195243"/>
<dbReference type="GO" id="GO:0038023">
    <property type="term" value="F:signaling receptor activity"/>
    <property type="evidence" value="ECO:0007669"/>
    <property type="project" value="InterPro"/>
</dbReference>
<dbReference type="FunFam" id="3.30.530.20:FF:000007">
    <property type="entry name" value="Major pollen allergen Bet v 1-A"/>
    <property type="match status" value="1"/>
</dbReference>
<gene>
    <name evidence="3" type="ORF">DCAR_0726749</name>
</gene>
<dbReference type="InterPro" id="IPR024949">
    <property type="entry name" value="Bet_v_I_allergen"/>
</dbReference>
<organism evidence="3 4">
    <name type="scientific">Daucus carota subsp. sativus</name>
    <name type="common">Carrot</name>
    <dbReference type="NCBI Taxonomy" id="79200"/>
    <lineage>
        <taxon>Eukaryota</taxon>
        <taxon>Viridiplantae</taxon>
        <taxon>Streptophyta</taxon>
        <taxon>Embryophyta</taxon>
        <taxon>Tracheophyta</taxon>
        <taxon>Spermatophyta</taxon>
        <taxon>Magnoliopsida</taxon>
        <taxon>eudicotyledons</taxon>
        <taxon>Gunneridae</taxon>
        <taxon>Pentapetalae</taxon>
        <taxon>asterids</taxon>
        <taxon>campanulids</taxon>
        <taxon>Apiales</taxon>
        <taxon>Apiaceae</taxon>
        <taxon>Apioideae</taxon>
        <taxon>Scandiceae</taxon>
        <taxon>Daucinae</taxon>
        <taxon>Daucus</taxon>
        <taxon>Daucus sect. Daucus</taxon>
    </lineage>
</organism>
<dbReference type="GO" id="GO:0009738">
    <property type="term" value="P:abscisic acid-activated signaling pathway"/>
    <property type="evidence" value="ECO:0007669"/>
    <property type="project" value="InterPro"/>
</dbReference>
<feature type="domain" description="Bet v I/Major latex protein" evidence="2">
    <location>
        <begin position="1"/>
        <end position="153"/>
    </location>
</feature>
<dbReference type="Pfam" id="PF00407">
    <property type="entry name" value="Bet_v_1"/>
    <property type="match status" value="1"/>
</dbReference>
<dbReference type="EMBL" id="CP093349">
    <property type="protein sequence ID" value="WOH07319.1"/>
    <property type="molecule type" value="Genomic_DNA"/>
</dbReference>
<evidence type="ECO:0000256" key="1">
    <source>
        <dbReference type="ARBA" id="ARBA00009744"/>
    </source>
</evidence>
<reference evidence="3" key="2">
    <citation type="submission" date="2022-03" db="EMBL/GenBank/DDBJ databases">
        <title>Draft title - Genomic analysis of global carrot germplasm unveils the trajectory of domestication and the origin of high carotenoid orange carrot.</title>
        <authorList>
            <person name="Iorizzo M."/>
            <person name="Ellison S."/>
            <person name="Senalik D."/>
            <person name="Macko-Podgorni A."/>
            <person name="Grzebelus D."/>
            <person name="Bostan H."/>
            <person name="Rolling W."/>
            <person name="Curaba J."/>
            <person name="Simon P."/>
        </authorList>
    </citation>
    <scope>NUCLEOTIDE SEQUENCE</scope>
    <source>
        <tissue evidence="3">Leaf</tissue>
    </source>
</reference>
<dbReference type="Proteomes" id="UP000077755">
    <property type="component" value="Chromosome 7"/>
</dbReference>
<dbReference type="GO" id="GO:0005634">
    <property type="term" value="C:nucleus"/>
    <property type="evidence" value="ECO:0007669"/>
    <property type="project" value="TreeGrafter"/>
</dbReference>
<comment type="similarity">
    <text evidence="1">Belongs to the BetVI family.</text>
</comment>
<dbReference type="CDD" id="cd07816">
    <property type="entry name" value="Bet_v1-like"/>
    <property type="match status" value="1"/>
</dbReference>
<dbReference type="PANTHER" id="PTHR31213">
    <property type="entry name" value="OS08G0374000 PROTEIN-RELATED"/>
    <property type="match status" value="1"/>
</dbReference>
<dbReference type="GO" id="GO:0006952">
    <property type="term" value="P:defense response"/>
    <property type="evidence" value="ECO:0007669"/>
    <property type="project" value="InterPro"/>
</dbReference>
<dbReference type="GO" id="GO:0010427">
    <property type="term" value="F:abscisic acid binding"/>
    <property type="evidence" value="ECO:0007669"/>
    <property type="project" value="InterPro"/>
</dbReference>
<reference evidence="3" key="1">
    <citation type="journal article" date="2016" name="Nat. Genet.">
        <title>A high-quality carrot genome assembly provides new insights into carotenoid accumulation and asterid genome evolution.</title>
        <authorList>
            <person name="Iorizzo M."/>
            <person name="Ellison S."/>
            <person name="Senalik D."/>
            <person name="Zeng P."/>
            <person name="Satapoomin P."/>
            <person name="Huang J."/>
            <person name="Bowman M."/>
            <person name="Iovene M."/>
            <person name="Sanseverino W."/>
            <person name="Cavagnaro P."/>
            <person name="Yildiz M."/>
            <person name="Macko-Podgorni A."/>
            <person name="Moranska E."/>
            <person name="Grzebelus E."/>
            <person name="Grzebelus D."/>
            <person name="Ashrafi H."/>
            <person name="Zheng Z."/>
            <person name="Cheng S."/>
            <person name="Spooner D."/>
            <person name="Van Deynze A."/>
            <person name="Simon P."/>
        </authorList>
    </citation>
    <scope>NUCLEOTIDE SEQUENCE</scope>
    <source>
        <tissue evidence="3">Leaf</tissue>
    </source>
</reference>
<dbReference type="GO" id="GO:0005737">
    <property type="term" value="C:cytoplasm"/>
    <property type="evidence" value="ECO:0007669"/>
    <property type="project" value="TreeGrafter"/>
</dbReference>
<dbReference type="PANTHER" id="PTHR31213:SF55">
    <property type="entry name" value="STRESS-INDUCED PROTEIN SAM22"/>
    <property type="match status" value="1"/>
</dbReference>
<dbReference type="InterPro" id="IPR000916">
    <property type="entry name" value="Bet_v_I/MLP"/>
</dbReference>
<protein>
    <recommendedName>
        <fullName evidence="2">Bet v I/Major latex protein domain-containing protein</fullName>
    </recommendedName>
</protein>
<dbReference type="InterPro" id="IPR023393">
    <property type="entry name" value="START-like_dom_sf"/>
</dbReference>
<dbReference type="SUPFAM" id="SSF55961">
    <property type="entry name" value="Bet v1-like"/>
    <property type="match status" value="1"/>
</dbReference>
<dbReference type="PRINTS" id="PR00634">
    <property type="entry name" value="BETALLERGEN"/>
</dbReference>
<keyword evidence="4" id="KW-1185">Reference proteome</keyword>
<name>A0AAF0XHW1_DAUCS</name>